<dbReference type="Proteomes" id="UP000030701">
    <property type="component" value="Unassembled WGS sequence"/>
</dbReference>
<dbReference type="PANTHER" id="PTHR31845:SF10">
    <property type="entry name" value="ZN(II)2CYS6 TRANSCRIPTION FACTOR (EUROFUNG)"/>
    <property type="match status" value="1"/>
</dbReference>
<dbReference type="Gene3D" id="3.60.15.10">
    <property type="entry name" value="Ribonuclease Z/Hydroxyacylglutathione hydrolase-like"/>
    <property type="match status" value="1"/>
</dbReference>
<feature type="compositionally biased region" description="Polar residues" evidence="7">
    <location>
        <begin position="601"/>
        <end position="616"/>
    </location>
</feature>
<feature type="coiled-coil region" evidence="6">
    <location>
        <begin position="568"/>
        <end position="595"/>
    </location>
</feature>
<feature type="compositionally biased region" description="Basic and acidic residues" evidence="7">
    <location>
        <begin position="1089"/>
        <end position="1104"/>
    </location>
</feature>
<keyword evidence="5" id="KW-0539">Nucleus</keyword>
<feature type="region of interest" description="Disordered" evidence="7">
    <location>
        <begin position="601"/>
        <end position="645"/>
    </location>
</feature>
<dbReference type="InterPro" id="IPR036864">
    <property type="entry name" value="Zn2-C6_fun-type_DNA-bd_sf"/>
</dbReference>
<dbReference type="CDD" id="cd12148">
    <property type="entry name" value="fungal_TF_MHR"/>
    <property type="match status" value="1"/>
</dbReference>
<dbReference type="GO" id="GO:0000976">
    <property type="term" value="F:transcription cis-regulatory region binding"/>
    <property type="evidence" value="ECO:0007669"/>
    <property type="project" value="TreeGrafter"/>
</dbReference>
<proteinExistence type="predicted"/>
<dbReference type="InterPro" id="IPR001138">
    <property type="entry name" value="Zn2Cys6_DnaBD"/>
</dbReference>
<dbReference type="GO" id="GO:0000981">
    <property type="term" value="F:DNA-binding transcription factor activity, RNA polymerase II-specific"/>
    <property type="evidence" value="ECO:0007669"/>
    <property type="project" value="InterPro"/>
</dbReference>
<comment type="subcellular location">
    <subcellularLocation>
        <location evidence="1">Nucleus</location>
    </subcellularLocation>
</comment>
<dbReference type="GO" id="GO:0005634">
    <property type="term" value="C:nucleus"/>
    <property type="evidence" value="ECO:0007669"/>
    <property type="project" value="UniProtKB-SubCell"/>
</dbReference>
<dbReference type="AlphaFoldDB" id="X0LFR1"/>
<evidence type="ECO:0000259" key="8">
    <source>
        <dbReference type="PROSITE" id="PS50048"/>
    </source>
</evidence>
<organism evidence="9">
    <name type="scientific">Fusarium oxysporum f. sp. vasinfectum 25433</name>
    <dbReference type="NCBI Taxonomy" id="1089449"/>
    <lineage>
        <taxon>Eukaryota</taxon>
        <taxon>Fungi</taxon>
        <taxon>Dikarya</taxon>
        <taxon>Ascomycota</taxon>
        <taxon>Pezizomycotina</taxon>
        <taxon>Sordariomycetes</taxon>
        <taxon>Hypocreomycetidae</taxon>
        <taxon>Hypocreales</taxon>
        <taxon>Nectriaceae</taxon>
        <taxon>Fusarium</taxon>
        <taxon>Fusarium oxysporum species complex</taxon>
    </lineage>
</organism>
<keyword evidence="2" id="KW-0805">Transcription regulation</keyword>
<dbReference type="PANTHER" id="PTHR31845">
    <property type="entry name" value="FINGER DOMAIN PROTEIN, PUTATIVE-RELATED"/>
    <property type="match status" value="1"/>
</dbReference>
<name>X0LFR1_FUSOX</name>
<dbReference type="PROSITE" id="PS50048">
    <property type="entry name" value="ZN2_CY6_FUNGAL_2"/>
    <property type="match status" value="1"/>
</dbReference>
<evidence type="ECO:0000256" key="1">
    <source>
        <dbReference type="ARBA" id="ARBA00004123"/>
    </source>
</evidence>
<dbReference type="EMBL" id="JH657935">
    <property type="protein sequence ID" value="EXM24688.1"/>
    <property type="molecule type" value="Genomic_DNA"/>
</dbReference>
<evidence type="ECO:0000256" key="5">
    <source>
        <dbReference type="ARBA" id="ARBA00023242"/>
    </source>
</evidence>
<dbReference type="CDD" id="cd00067">
    <property type="entry name" value="GAL4"/>
    <property type="match status" value="1"/>
</dbReference>
<gene>
    <name evidence="9" type="ORF">FOTG_08182</name>
</gene>
<dbReference type="SUPFAM" id="SSF57701">
    <property type="entry name" value="Zn2/Cys6 DNA-binding domain"/>
    <property type="match status" value="1"/>
</dbReference>
<evidence type="ECO:0000256" key="6">
    <source>
        <dbReference type="SAM" id="Coils"/>
    </source>
</evidence>
<dbReference type="InterPro" id="IPR036866">
    <property type="entry name" value="RibonucZ/Hydroxyglut_hydro"/>
</dbReference>
<dbReference type="SUPFAM" id="SSF56281">
    <property type="entry name" value="Metallo-hydrolase/oxidoreductase"/>
    <property type="match status" value="1"/>
</dbReference>
<feature type="region of interest" description="Disordered" evidence="7">
    <location>
        <begin position="1086"/>
        <end position="1105"/>
    </location>
</feature>
<dbReference type="GO" id="GO:0008270">
    <property type="term" value="F:zinc ion binding"/>
    <property type="evidence" value="ECO:0007669"/>
    <property type="project" value="InterPro"/>
</dbReference>
<dbReference type="SMART" id="SM00066">
    <property type="entry name" value="GAL4"/>
    <property type="match status" value="1"/>
</dbReference>
<accession>X0LFR1</accession>
<evidence type="ECO:0000256" key="3">
    <source>
        <dbReference type="ARBA" id="ARBA00023125"/>
    </source>
</evidence>
<reference evidence="9" key="2">
    <citation type="submission" date="2012-05" db="EMBL/GenBank/DDBJ databases">
        <title>The Genome Annotation of Fusarium oxysporum Cotton.</title>
        <authorList>
            <consortium name="The Broad Institute Genomics Platform"/>
            <person name="Ma L.-J."/>
            <person name="Corby-Kistler H."/>
            <person name="Broz K."/>
            <person name="Gale L.R."/>
            <person name="Jonkers W."/>
            <person name="O'Donnell K."/>
            <person name="Ploetz R."/>
            <person name="Steinberg C."/>
            <person name="Schwartz D.C."/>
            <person name="VanEtten H."/>
            <person name="Zhou S."/>
            <person name="Young S.K."/>
            <person name="Zeng Q."/>
            <person name="Gargeya S."/>
            <person name="Fitzgerald M."/>
            <person name="Abouelleil A."/>
            <person name="Alvarado L."/>
            <person name="Chapman S.B."/>
            <person name="Gainer-Dewar J."/>
            <person name="Goldberg J."/>
            <person name="Griggs A."/>
            <person name="Gujja S."/>
            <person name="Hansen M."/>
            <person name="Howarth C."/>
            <person name="Imamovic A."/>
            <person name="Ireland A."/>
            <person name="Larimer J."/>
            <person name="McCowan C."/>
            <person name="Murphy C."/>
            <person name="Pearson M."/>
            <person name="Poon T.W."/>
            <person name="Priest M."/>
            <person name="Roberts A."/>
            <person name="Saif S."/>
            <person name="Shea T."/>
            <person name="Sykes S."/>
            <person name="Wortman J."/>
            <person name="Nusbaum C."/>
            <person name="Birren B."/>
        </authorList>
    </citation>
    <scope>NUCLEOTIDE SEQUENCE</scope>
    <source>
        <strain evidence="9">25433</strain>
    </source>
</reference>
<keyword evidence="3" id="KW-0238">DNA-binding</keyword>
<feature type="domain" description="Zn(2)-C6 fungal-type" evidence="8">
    <location>
        <begin position="522"/>
        <end position="559"/>
    </location>
</feature>
<keyword evidence="4" id="KW-0804">Transcription</keyword>
<evidence type="ECO:0000313" key="9">
    <source>
        <dbReference type="EMBL" id="EXM24688.1"/>
    </source>
</evidence>
<sequence>MQSYNMDKADTAVAISGSQNVSFSYSSGQLTQRIDRTFKPSEYWYWASARLDEFDYSLVVRGGKDGFACYVRGNNQIWLPANLTSGYVDAALAEFLVLQGNVFSPKLLLEMKSHHGTKAIEVLINGIKTPAVYDPVLEITIIFDASSHLPHIIRTEENHMIYGPSTNDLYLSQYKAIEGIKFPHTFQTVYNSTTQKLDATLEEFIVEEITINPKFPKNYFNGLSEGKGFFPKEAPKRTEGLSHAHILEFSSNMLWSDPGSGISNNSVESIKHKNIVPGLPNAHWLIINDEFLGVKQFVIEFEDHVIVGDAPPQWTKQVIEWIDKNIGKPIKYLWPTHHHRDHSGGAADETHPYIHSDSKHQAWFIWEEQATHSIDWSYAFITDKCPTNKSGIAVIEADAWHPGMPDANNDRWEMREWLGQLDKDGLPESAYVLPTHGQIRQVSELIEHTDYVYAPKSIGDWKNGGALCKACLDYGPKVYVMGSSLYVVLRHQQEITMHPAGYTNGYNMSASEGTLETRLNRTCEGCRKRKIRCISDLSNSQPSLEKCNRCRKLDIECVFNAPATRKRRRRNETRIHELEQKLDEVQQAVVTGRQRDLCIPSTSEASITPASTQDSFPSLGRISTTSPSHSTSYETTSESPVKGDPVSRGIIEESLAEELYTKFFNDLLPHYPLILPDAPLSWRALQQDRPALFRAILATSSSSFRPDLWTPLFRDAERYVMEEAMIYGRKSIDLIQAALVLVTWSHPPDKFQHLNFGQFINIAATMVIDLRSSNDERYQIPWSNPEVLHTKEYLETVRAFSACYFLCSGIAMSFRRPSTLYYGPWVQECINILDSPASTHLGDRRLAAWIRLQRLAEESLAIARVGSDENSSRFNHSDPRTRFILQGCLERVKDWRRNLPEEVMTLTLEIHYHVILLNLYEPGLYDNHEFRDFRPPYAIHTFLSTNTFAPDLPQYVDARIECLNVARNLIQLFLQFSPKILQQVPVIVFTRMMYAVVMIIKLEVFNRPTTDGANMSEAEQISALDLMRLVLEKLKLSSDEGRFFIPTTFHAVLGRLHSRCVESYWRLAMGQNEMNEIIKPLMNLQVQDSSKEKEETPSEVHGERPIPQQQVFGLECLSQQTEDGVFLDTSISLDDCFPSAAANSGVDVFWTNFFSKGFLPTGTEQEFDMRIMDT</sequence>
<keyword evidence="6" id="KW-0175">Coiled coil</keyword>
<evidence type="ECO:0000256" key="7">
    <source>
        <dbReference type="SAM" id="MobiDB-lite"/>
    </source>
</evidence>
<dbReference type="Gene3D" id="4.10.240.10">
    <property type="entry name" value="Zn(2)-C6 fungal-type DNA-binding domain"/>
    <property type="match status" value="1"/>
</dbReference>
<evidence type="ECO:0000256" key="2">
    <source>
        <dbReference type="ARBA" id="ARBA00023015"/>
    </source>
</evidence>
<dbReference type="OrthoDB" id="3365636at2759"/>
<reference evidence="9" key="1">
    <citation type="submission" date="2011-11" db="EMBL/GenBank/DDBJ databases">
        <title>The Genome Sequence of Fusarium oxysporum Cotton.</title>
        <authorList>
            <consortium name="The Broad Institute Genome Sequencing Platform"/>
            <person name="Ma L.-J."/>
            <person name="Gale L.R."/>
            <person name="Schwartz D.C."/>
            <person name="Zhou S."/>
            <person name="Corby-Kistler H."/>
            <person name="Young S.K."/>
            <person name="Zeng Q."/>
            <person name="Gargeya S."/>
            <person name="Fitzgerald M."/>
            <person name="Haas B."/>
            <person name="Abouelleil A."/>
            <person name="Alvarado L."/>
            <person name="Arachchi H.M."/>
            <person name="Berlin A."/>
            <person name="Brown A."/>
            <person name="Chapman S.B."/>
            <person name="Chen Z."/>
            <person name="Dunbar C."/>
            <person name="Freedman E."/>
            <person name="Gearin G."/>
            <person name="Goldberg J."/>
            <person name="Griggs A."/>
            <person name="Gujja S."/>
            <person name="Heiman D."/>
            <person name="Howarth C."/>
            <person name="Larson L."/>
            <person name="Lui A."/>
            <person name="MacDonald P.J.P."/>
            <person name="Montmayeur A."/>
            <person name="Murphy C."/>
            <person name="Neiman D."/>
            <person name="Pearson M."/>
            <person name="Priest M."/>
            <person name="Roberts A."/>
            <person name="Saif S."/>
            <person name="Shea T."/>
            <person name="Shenoy N."/>
            <person name="Sisk P."/>
            <person name="Stolte C."/>
            <person name="Sykes S."/>
            <person name="Wortman J."/>
            <person name="Nusbaum C."/>
            <person name="Birren B."/>
        </authorList>
    </citation>
    <scope>NUCLEOTIDE SEQUENCE [LARGE SCALE GENOMIC DNA]</scope>
    <source>
        <strain evidence="9">25433</strain>
    </source>
</reference>
<dbReference type="InterPro" id="IPR051089">
    <property type="entry name" value="prtT"/>
</dbReference>
<dbReference type="HOGENOM" id="CLU_273747_0_0_1"/>
<evidence type="ECO:0000256" key="4">
    <source>
        <dbReference type="ARBA" id="ARBA00023163"/>
    </source>
</evidence>
<feature type="compositionally biased region" description="Low complexity" evidence="7">
    <location>
        <begin position="623"/>
        <end position="640"/>
    </location>
</feature>
<protein>
    <recommendedName>
        <fullName evidence="8">Zn(2)-C6 fungal-type domain-containing protein</fullName>
    </recommendedName>
</protein>